<dbReference type="EMBL" id="AMGY01000002">
    <property type="protein sequence ID" value="EXJ89941.1"/>
    <property type="molecule type" value="Genomic_DNA"/>
</dbReference>
<dbReference type="PROSITE" id="PS50837">
    <property type="entry name" value="NACHT"/>
    <property type="match status" value="1"/>
</dbReference>
<dbReference type="RefSeq" id="XP_007731338.1">
    <property type="nucleotide sequence ID" value="XM_007733148.1"/>
</dbReference>
<comment type="caution">
    <text evidence="4">The sequence shown here is derived from an EMBL/GenBank/DDBJ whole genome shotgun (WGS) entry which is preliminary data.</text>
</comment>
<dbReference type="PANTHER" id="PTHR10039:SF10">
    <property type="entry name" value="NACHT DOMAIN-CONTAINING PROTEIN"/>
    <property type="match status" value="1"/>
</dbReference>
<dbReference type="PANTHER" id="PTHR10039">
    <property type="entry name" value="AMELOGENIN"/>
    <property type="match status" value="1"/>
</dbReference>
<protein>
    <recommendedName>
        <fullName evidence="3">NACHT domain-containing protein</fullName>
    </recommendedName>
</protein>
<keyword evidence="1" id="KW-0677">Repeat</keyword>
<dbReference type="Pfam" id="PF12796">
    <property type="entry name" value="Ank_2"/>
    <property type="match status" value="1"/>
</dbReference>
<dbReference type="HOGENOM" id="CLU_008134_0_0_1"/>
<evidence type="ECO:0000256" key="2">
    <source>
        <dbReference type="SAM" id="MobiDB-lite"/>
    </source>
</evidence>
<evidence type="ECO:0000259" key="3">
    <source>
        <dbReference type="PROSITE" id="PS50837"/>
    </source>
</evidence>
<gene>
    <name evidence="4" type="ORF">A1O3_03008</name>
</gene>
<sequence>MGPSSKQRASGGFRHGLPVLLNRLRRSPNRHVDESSSQVLPQRPCEDSDIANNAGSLPPGQIGDVSTATTDDEGHTQTPQSAIHESHPEQDPLHQLSRDDDNGTMNASSDLWSAAYREAIDSLGNDIDVAILRASNAARLFKELEEMDRDVTQESAFHRGVAYLRSIQVPLERFKLALDIASPLSRLDPTATTVVGLVSSVTAIAISFASADLQFAKQIGEMLEQISYIDECDTLGQRTARTDIHKTLVSVYREILEFYKAAHEILTTRGVKLAMKMILATDRLPNIVQDFLKHAEHLRKLVEKATWEVVEDIKAMLYDSEISRWLGSDKISGQTQYHSSLQELRNDDACSFLLEDPAFIDWYRAADSQWLALFGDMGSGKTVTMAFLVDELSRRNEYQVPKPKVCYYYCRDNLTSQASHMFSTLILALLGQLSGLKKTFFEWYKQNQASGILDPAANPRKLGEFLETVLATLDRPLFIVIDGLDECNRASRKDLLKLLKTLSQKTPRLKIALSSRPEEEILKQLDTVAKIDLTSNALRDALIVRHTVEMQLSYLSEGVQTLVTEALSPLAQGSAIWTKIVVELIEVRGIRAPGPMRRFLEEIPLPKQLSKLYAAVISQCSSDDTENKELIITALKVLAAAFRPLSIQELAWVVALATAPSRVTTVAALAQLVDHERLISLIHPFITRVDYDDVRKRQVRLVHQSVKEFIREWPHLGNSLTARLRTDTHQEIESSEALVLDLCIDYLLLDEIGSSHLFSEEQVAIIELPHEPDLFETTDMSEYDPYCTWEVWEEHMIRYDPKERGFGEFFVYAATHWTEHFGTVEAGVLPQLAKIESLCQAGSIRLDNWINQNCRPDCTMKARFEFDSTLYDPLSITSLYGSEAILCDMVEKSNFDEKRFLPLPAFNAADQILQWGDLSRLRILFLEDKFSSQLRNLEFFRLIVRQWSHYGARHDNWNVAFELVDYVLDILVREQWGHELLCIAARAGCMPMIQHLFDKAQHMTELRTELLRGLHSIEEAVLGDHSDVVEYLLNQEGFEAYLRHVNSNGENVLHLASKTCNPAIFRLLVPRLLESVHQMDNQGNIALMWMVKSHSDSESRYESARILLLSQAETVWDSQVRDKLHDALQMAVSLGDTDMCRLLVCDGKIDPRSALRRQKTRIRRRKL</sequence>
<reference evidence="4 5" key="1">
    <citation type="submission" date="2013-03" db="EMBL/GenBank/DDBJ databases">
        <title>The Genome Sequence of Capronia epimyces CBS 606.96.</title>
        <authorList>
            <consortium name="The Broad Institute Genomics Platform"/>
            <person name="Cuomo C."/>
            <person name="de Hoog S."/>
            <person name="Gorbushina A."/>
            <person name="Walker B."/>
            <person name="Young S.K."/>
            <person name="Zeng Q."/>
            <person name="Gargeya S."/>
            <person name="Fitzgerald M."/>
            <person name="Haas B."/>
            <person name="Abouelleil A."/>
            <person name="Allen A.W."/>
            <person name="Alvarado L."/>
            <person name="Arachchi H.M."/>
            <person name="Berlin A.M."/>
            <person name="Chapman S.B."/>
            <person name="Gainer-Dewar J."/>
            <person name="Goldberg J."/>
            <person name="Griggs A."/>
            <person name="Gujja S."/>
            <person name="Hansen M."/>
            <person name="Howarth C."/>
            <person name="Imamovic A."/>
            <person name="Ireland A."/>
            <person name="Larimer J."/>
            <person name="McCowan C."/>
            <person name="Murphy C."/>
            <person name="Pearson M."/>
            <person name="Poon T.W."/>
            <person name="Priest M."/>
            <person name="Roberts A."/>
            <person name="Saif S."/>
            <person name="Shea T."/>
            <person name="Sisk P."/>
            <person name="Sykes S."/>
            <person name="Wortman J."/>
            <person name="Nusbaum C."/>
            <person name="Birren B."/>
        </authorList>
    </citation>
    <scope>NUCLEOTIDE SEQUENCE [LARGE SCALE GENOMIC DNA]</scope>
    <source>
        <strain evidence="4 5">CBS 606.96</strain>
    </source>
</reference>
<feature type="region of interest" description="Disordered" evidence="2">
    <location>
        <begin position="1"/>
        <end position="105"/>
    </location>
</feature>
<dbReference type="InterPro" id="IPR036770">
    <property type="entry name" value="Ankyrin_rpt-contain_sf"/>
</dbReference>
<evidence type="ECO:0000313" key="4">
    <source>
        <dbReference type="EMBL" id="EXJ89941.1"/>
    </source>
</evidence>
<dbReference type="eggNOG" id="ENOG502SIWU">
    <property type="taxonomic scope" value="Eukaryota"/>
</dbReference>
<dbReference type="InterPro" id="IPR027417">
    <property type="entry name" value="P-loop_NTPase"/>
</dbReference>
<keyword evidence="5" id="KW-1185">Reference proteome</keyword>
<dbReference type="AlphaFoldDB" id="W9YL35"/>
<feature type="domain" description="NACHT" evidence="3">
    <location>
        <begin position="369"/>
        <end position="517"/>
    </location>
</feature>
<feature type="compositionally biased region" description="Basic and acidic residues" evidence="2">
    <location>
        <begin position="84"/>
        <end position="101"/>
    </location>
</feature>
<dbReference type="GeneID" id="19167138"/>
<dbReference type="InterPro" id="IPR002110">
    <property type="entry name" value="Ankyrin_rpt"/>
</dbReference>
<dbReference type="InterPro" id="IPR056884">
    <property type="entry name" value="NPHP3-like_N"/>
</dbReference>
<dbReference type="SUPFAM" id="SSF52540">
    <property type="entry name" value="P-loop containing nucleoside triphosphate hydrolases"/>
    <property type="match status" value="1"/>
</dbReference>
<name>W9YL35_9EURO</name>
<evidence type="ECO:0000313" key="5">
    <source>
        <dbReference type="Proteomes" id="UP000019478"/>
    </source>
</evidence>
<proteinExistence type="predicted"/>
<dbReference type="Proteomes" id="UP000019478">
    <property type="component" value="Unassembled WGS sequence"/>
</dbReference>
<dbReference type="InterPro" id="IPR007111">
    <property type="entry name" value="NACHT_NTPase"/>
</dbReference>
<dbReference type="Pfam" id="PF24883">
    <property type="entry name" value="NPHP3_N"/>
    <property type="match status" value="1"/>
</dbReference>
<evidence type="ECO:0000256" key="1">
    <source>
        <dbReference type="ARBA" id="ARBA00022737"/>
    </source>
</evidence>
<dbReference type="Gene3D" id="3.40.50.300">
    <property type="entry name" value="P-loop containing nucleotide triphosphate hydrolases"/>
    <property type="match status" value="1"/>
</dbReference>
<dbReference type="SMART" id="SM00248">
    <property type="entry name" value="ANK"/>
    <property type="match status" value="5"/>
</dbReference>
<dbReference type="Gene3D" id="1.25.40.20">
    <property type="entry name" value="Ankyrin repeat-containing domain"/>
    <property type="match status" value="1"/>
</dbReference>
<dbReference type="SUPFAM" id="SSF48403">
    <property type="entry name" value="Ankyrin repeat"/>
    <property type="match status" value="1"/>
</dbReference>
<organism evidence="4 5">
    <name type="scientific">Capronia epimyces CBS 606.96</name>
    <dbReference type="NCBI Taxonomy" id="1182542"/>
    <lineage>
        <taxon>Eukaryota</taxon>
        <taxon>Fungi</taxon>
        <taxon>Dikarya</taxon>
        <taxon>Ascomycota</taxon>
        <taxon>Pezizomycotina</taxon>
        <taxon>Eurotiomycetes</taxon>
        <taxon>Chaetothyriomycetidae</taxon>
        <taxon>Chaetothyriales</taxon>
        <taxon>Herpotrichiellaceae</taxon>
        <taxon>Capronia</taxon>
    </lineage>
</organism>
<accession>W9YL35</accession>
<dbReference type="OrthoDB" id="62952at2759"/>